<feature type="binding site" evidence="8">
    <location>
        <position position="61"/>
    </location>
    <ligand>
        <name>(R)-pantoate</name>
        <dbReference type="ChEBI" id="CHEBI:15980"/>
    </ligand>
</feature>
<dbReference type="GO" id="GO:0005524">
    <property type="term" value="F:ATP binding"/>
    <property type="evidence" value="ECO:0007669"/>
    <property type="project" value="UniProtKB-KW"/>
</dbReference>
<keyword evidence="5 8" id="KW-0547">Nucleotide-binding</keyword>
<dbReference type="EC" id="6.3.2.1" evidence="8"/>
<comment type="subcellular location">
    <subcellularLocation>
        <location evidence="8">Cytoplasm</location>
    </subcellularLocation>
</comment>
<feature type="binding site" evidence="8">
    <location>
        <position position="61"/>
    </location>
    <ligand>
        <name>beta-alanine</name>
        <dbReference type="ChEBI" id="CHEBI:57966"/>
    </ligand>
</feature>
<organism evidence="9 10">
    <name type="scientific">Daejeonella lutea</name>
    <dbReference type="NCBI Taxonomy" id="572036"/>
    <lineage>
        <taxon>Bacteria</taxon>
        <taxon>Pseudomonadati</taxon>
        <taxon>Bacteroidota</taxon>
        <taxon>Sphingobacteriia</taxon>
        <taxon>Sphingobacteriales</taxon>
        <taxon>Sphingobacteriaceae</taxon>
        <taxon>Daejeonella</taxon>
    </lineage>
</organism>
<comment type="function">
    <text evidence="8">Catalyzes the condensation of pantoate with beta-alanine in an ATP-dependent reaction via a pantoyl-adenylate intermediate.</text>
</comment>
<dbReference type="AlphaFoldDB" id="A0A1T5DFK7"/>
<dbReference type="GO" id="GO:0004592">
    <property type="term" value="F:pantoate-beta-alanine ligase activity"/>
    <property type="evidence" value="ECO:0007669"/>
    <property type="project" value="UniProtKB-UniRule"/>
</dbReference>
<proteinExistence type="inferred from homology"/>
<dbReference type="InterPro" id="IPR014729">
    <property type="entry name" value="Rossmann-like_a/b/a_fold"/>
</dbReference>
<feature type="binding site" evidence="8">
    <location>
        <position position="176"/>
    </location>
    <ligand>
        <name>ATP</name>
        <dbReference type="ChEBI" id="CHEBI:30616"/>
    </ligand>
</feature>
<dbReference type="OrthoDB" id="9773087at2"/>
<dbReference type="InterPro" id="IPR003721">
    <property type="entry name" value="Pantoate_ligase"/>
</dbReference>
<feature type="binding site" evidence="8">
    <location>
        <begin position="30"/>
        <end position="37"/>
    </location>
    <ligand>
        <name>ATP</name>
        <dbReference type="ChEBI" id="CHEBI:30616"/>
    </ligand>
</feature>
<evidence type="ECO:0000256" key="7">
    <source>
        <dbReference type="ARBA" id="ARBA00048258"/>
    </source>
</evidence>
<keyword evidence="3 8" id="KW-0436">Ligase</keyword>
<comment type="subunit">
    <text evidence="8">Homodimer.</text>
</comment>
<sequence>MEIFRTRAEVRNYLEQVKPEGHSVGFVPTMGALHQGHLSLIEAARNKTDLVVCSIFVNPTQFNDKNDLANYPRPIEDDIHKLREAHCDVLFLPEVGEMYNSADKWNIELENLDNILEGEIRPGHYHGVTQIVKKLFDIISPDYAFFGQKDFQQFVVISFMVKKLGLKVKLIMCPIVREKDGLAMSSRNVYLSQEDRQHALALFKSLSKAKADFDTMSISELNRNAMDYLSNAPGIKTEYFEIYNADTFEPTTSKATEKVIALVAARVGKIRIIDNMILNKN</sequence>
<evidence type="ECO:0000313" key="10">
    <source>
        <dbReference type="Proteomes" id="UP000189981"/>
    </source>
</evidence>
<comment type="catalytic activity">
    <reaction evidence="7 8">
        <text>(R)-pantoate + beta-alanine + ATP = (R)-pantothenate + AMP + diphosphate + H(+)</text>
        <dbReference type="Rhea" id="RHEA:10912"/>
        <dbReference type="ChEBI" id="CHEBI:15378"/>
        <dbReference type="ChEBI" id="CHEBI:15980"/>
        <dbReference type="ChEBI" id="CHEBI:29032"/>
        <dbReference type="ChEBI" id="CHEBI:30616"/>
        <dbReference type="ChEBI" id="CHEBI:33019"/>
        <dbReference type="ChEBI" id="CHEBI:57966"/>
        <dbReference type="ChEBI" id="CHEBI:456215"/>
        <dbReference type="EC" id="6.3.2.1"/>
    </reaction>
</comment>
<feature type="active site" description="Proton donor" evidence="8">
    <location>
        <position position="37"/>
    </location>
</feature>
<dbReference type="RefSeq" id="WP_079702833.1">
    <property type="nucleotide sequence ID" value="NZ_FUYR01000002.1"/>
</dbReference>
<evidence type="ECO:0000256" key="8">
    <source>
        <dbReference type="HAMAP-Rule" id="MF_00158"/>
    </source>
</evidence>
<evidence type="ECO:0000256" key="2">
    <source>
        <dbReference type="ARBA" id="ARBA00009256"/>
    </source>
</evidence>
<accession>A0A1T5DFK7</accession>
<dbReference type="UniPathway" id="UPA00028">
    <property type="reaction ID" value="UER00005"/>
</dbReference>
<dbReference type="Gene3D" id="3.30.1300.10">
    <property type="entry name" value="Pantoate-beta-alanine ligase, C-terminal domain"/>
    <property type="match status" value="1"/>
</dbReference>
<feature type="binding site" evidence="8">
    <location>
        <position position="153"/>
    </location>
    <ligand>
        <name>(R)-pantoate</name>
        <dbReference type="ChEBI" id="CHEBI:15980"/>
    </ligand>
</feature>
<dbReference type="SUPFAM" id="SSF52374">
    <property type="entry name" value="Nucleotidylyl transferase"/>
    <property type="match status" value="1"/>
</dbReference>
<dbReference type="HAMAP" id="MF_00158">
    <property type="entry name" value="PanC"/>
    <property type="match status" value="1"/>
</dbReference>
<dbReference type="CDD" id="cd00560">
    <property type="entry name" value="PanC"/>
    <property type="match status" value="1"/>
</dbReference>
<dbReference type="Gene3D" id="3.40.50.620">
    <property type="entry name" value="HUPs"/>
    <property type="match status" value="1"/>
</dbReference>
<evidence type="ECO:0000313" key="9">
    <source>
        <dbReference type="EMBL" id="SKB70494.1"/>
    </source>
</evidence>
<dbReference type="InterPro" id="IPR004821">
    <property type="entry name" value="Cyt_trans-like"/>
</dbReference>
<evidence type="ECO:0000256" key="6">
    <source>
        <dbReference type="ARBA" id="ARBA00022840"/>
    </source>
</evidence>
<dbReference type="NCBIfam" id="TIGR00125">
    <property type="entry name" value="cyt_tran_rel"/>
    <property type="match status" value="1"/>
</dbReference>
<dbReference type="NCBIfam" id="TIGR00018">
    <property type="entry name" value="panC"/>
    <property type="match status" value="1"/>
</dbReference>
<reference evidence="10" key="1">
    <citation type="submission" date="2017-02" db="EMBL/GenBank/DDBJ databases">
        <authorList>
            <person name="Varghese N."/>
            <person name="Submissions S."/>
        </authorList>
    </citation>
    <scope>NUCLEOTIDE SEQUENCE [LARGE SCALE GENOMIC DNA]</scope>
    <source>
        <strain evidence="10">DSM 22385</strain>
    </source>
</reference>
<dbReference type="GO" id="GO:0015940">
    <property type="term" value="P:pantothenate biosynthetic process"/>
    <property type="evidence" value="ECO:0007669"/>
    <property type="project" value="UniProtKB-UniRule"/>
</dbReference>
<feature type="binding site" evidence="8">
    <location>
        <begin position="147"/>
        <end position="150"/>
    </location>
    <ligand>
        <name>ATP</name>
        <dbReference type="ChEBI" id="CHEBI:30616"/>
    </ligand>
</feature>
<dbReference type="EMBL" id="FUYR01000002">
    <property type="protein sequence ID" value="SKB70494.1"/>
    <property type="molecule type" value="Genomic_DNA"/>
</dbReference>
<dbReference type="STRING" id="572036.SAMN05661099_2318"/>
<evidence type="ECO:0000256" key="5">
    <source>
        <dbReference type="ARBA" id="ARBA00022741"/>
    </source>
</evidence>
<comment type="miscellaneous">
    <text evidence="8">The reaction proceeds by a bi uni uni bi ping pong mechanism.</text>
</comment>
<dbReference type="Proteomes" id="UP000189981">
    <property type="component" value="Unassembled WGS sequence"/>
</dbReference>
<dbReference type="GO" id="GO:0005829">
    <property type="term" value="C:cytosol"/>
    <property type="evidence" value="ECO:0007669"/>
    <property type="project" value="TreeGrafter"/>
</dbReference>
<dbReference type="PANTHER" id="PTHR21299:SF1">
    <property type="entry name" value="PANTOATE--BETA-ALANINE LIGASE"/>
    <property type="match status" value="1"/>
</dbReference>
<keyword evidence="4 8" id="KW-0566">Pantothenate biosynthesis</keyword>
<feature type="binding site" evidence="8">
    <location>
        <begin position="184"/>
        <end position="187"/>
    </location>
    <ligand>
        <name>ATP</name>
        <dbReference type="ChEBI" id="CHEBI:30616"/>
    </ligand>
</feature>
<dbReference type="PANTHER" id="PTHR21299">
    <property type="entry name" value="CYTIDYLATE KINASE/PANTOATE-BETA-ALANINE LIGASE"/>
    <property type="match status" value="1"/>
</dbReference>
<keyword evidence="6 8" id="KW-0067">ATP-binding</keyword>
<gene>
    <name evidence="8" type="primary">panC</name>
    <name evidence="9" type="ORF">SAMN05661099_2318</name>
</gene>
<name>A0A1T5DFK7_9SPHI</name>
<keyword evidence="8" id="KW-0963">Cytoplasm</keyword>
<protein>
    <recommendedName>
        <fullName evidence="8">Pantothenate synthetase</fullName>
        <shortName evidence="8">PS</shortName>
        <ecNumber evidence="8">6.3.2.1</ecNumber>
    </recommendedName>
    <alternativeName>
        <fullName evidence="8">Pantoate--beta-alanine ligase</fullName>
    </alternativeName>
    <alternativeName>
        <fullName evidence="8">Pantoate-activating enzyme</fullName>
    </alternativeName>
</protein>
<dbReference type="InterPro" id="IPR042176">
    <property type="entry name" value="Pantoate_ligase_C"/>
</dbReference>
<comment type="similarity">
    <text evidence="2 8">Belongs to the pantothenate synthetase family.</text>
</comment>
<evidence type="ECO:0000256" key="3">
    <source>
        <dbReference type="ARBA" id="ARBA00022598"/>
    </source>
</evidence>
<evidence type="ECO:0000256" key="1">
    <source>
        <dbReference type="ARBA" id="ARBA00004990"/>
    </source>
</evidence>
<comment type="pathway">
    <text evidence="1 8">Cofactor biosynthesis; (R)-pantothenate biosynthesis; (R)-pantothenate from (R)-pantoate and beta-alanine: step 1/1.</text>
</comment>
<evidence type="ECO:0000256" key="4">
    <source>
        <dbReference type="ARBA" id="ARBA00022655"/>
    </source>
</evidence>
<dbReference type="Pfam" id="PF02569">
    <property type="entry name" value="Pantoate_ligase"/>
    <property type="match status" value="1"/>
</dbReference>
<keyword evidence="10" id="KW-1185">Reference proteome</keyword>